<organism evidence="2 3">
    <name type="scientific">Ovis ammon polii</name>
    <dbReference type="NCBI Taxonomy" id="230172"/>
    <lineage>
        <taxon>Eukaryota</taxon>
        <taxon>Metazoa</taxon>
        <taxon>Chordata</taxon>
        <taxon>Craniata</taxon>
        <taxon>Vertebrata</taxon>
        <taxon>Euteleostomi</taxon>
        <taxon>Mammalia</taxon>
        <taxon>Eutheria</taxon>
        <taxon>Laurasiatheria</taxon>
        <taxon>Artiodactyla</taxon>
        <taxon>Ruminantia</taxon>
        <taxon>Pecora</taxon>
        <taxon>Bovidae</taxon>
        <taxon>Caprinae</taxon>
        <taxon>Ovis</taxon>
    </lineage>
</organism>
<protein>
    <submittedName>
        <fullName evidence="2">Uncharacterized protein</fullName>
    </submittedName>
</protein>
<evidence type="ECO:0000313" key="2">
    <source>
        <dbReference type="EMBL" id="KAI4544180.1"/>
    </source>
</evidence>
<reference evidence="2" key="1">
    <citation type="submission" date="2022-03" db="EMBL/GenBank/DDBJ databases">
        <title>Genomic analyses of argali, domestic sheep and their hybrids provide insights into chromosomal evolution, heterosis and genetic basis of agronomic traits.</title>
        <authorList>
            <person name="Li M."/>
        </authorList>
    </citation>
    <scope>NUCLEOTIDE SEQUENCE</scope>
    <source>
        <strain evidence="2">CAU-MHL-2022a</strain>
        <tissue evidence="2">Skin</tissue>
    </source>
</reference>
<keyword evidence="3" id="KW-1185">Reference proteome</keyword>
<dbReference type="Proteomes" id="UP001214576">
    <property type="component" value="Unassembled WGS sequence"/>
</dbReference>
<feature type="compositionally biased region" description="Basic and acidic residues" evidence="1">
    <location>
        <begin position="191"/>
        <end position="213"/>
    </location>
</feature>
<name>A0AAD4YAU7_OVIAM</name>
<dbReference type="EMBL" id="JAKZEL010000004">
    <property type="protein sequence ID" value="KAI4544180.1"/>
    <property type="molecule type" value="Genomic_DNA"/>
</dbReference>
<evidence type="ECO:0000256" key="1">
    <source>
        <dbReference type="SAM" id="MobiDB-lite"/>
    </source>
</evidence>
<accession>A0AAD4YAU7</accession>
<sequence length="220" mass="24452">MNITCVLIAEKQGEIESVQLPHGVKPQGLESLQEKATLLLEEAVGMLLDCLKRLSFCSRKPKTGEGDSADWFEQAAALGTLKKACQSYRILAEVARPKCQHMPWGTYNCQDQLKLTIFLRTQGLGHLLNAPSGANVSAELASQLCSLVPYSFPMPLICYEDPGVLFILGSICYGMLTDINQKKKKSTHLKYAKENQGPKERNQIEKHSDKFPVELRQSLS</sequence>
<gene>
    <name evidence="2" type="ORF">MG293_004446</name>
</gene>
<dbReference type="AlphaFoldDB" id="A0AAD4YAU7"/>
<proteinExistence type="predicted"/>
<evidence type="ECO:0000313" key="3">
    <source>
        <dbReference type="Proteomes" id="UP001214576"/>
    </source>
</evidence>
<comment type="caution">
    <text evidence="2">The sequence shown here is derived from an EMBL/GenBank/DDBJ whole genome shotgun (WGS) entry which is preliminary data.</text>
</comment>
<feature type="region of interest" description="Disordered" evidence="1">
    <location>
        <begin position="189"/>
        <end position="220"/>
    </location>
</feature>